<keyword evidence="2" id="KW-0732">Signal</keyword>
<organism evidence="7 8">
    <name type="scientific">Hanamia caeni</name>
    <dbReference type="NCBI Taxonomy" id="2294116"/>
    <lineage>
        <taxon>Bacteria</taxon>
        <taxon>Pseudomonadati</taxon>
        <taxon>Bacteroidota</taxon>
        <taxon>Chitinophagia</taxon>
        <taxon>Chitinophagales</taxon>
        <taxon>Chitinophagaceae</taxon>
        <taxon>Hanamia</taxon>
    </lineage>
</organism>
<evidence type="ECO:0000313" key="8">
    <source>
        <dbReference type="Proteomes" id="UP000267223"/>
    </source>
</evidence>
<dbReference type="EMBL" id="RJJR01000005">
    <property type="protein sequence ID" value="RNI37433.1"/>
    <property type="molecule type" value="Genomic_DNA"/>
</dbReference>
<evidence type="ECO:0000259" key="6">
    <source>
        <dbReference type="Pfam" id="PF13462"/>
    </source>
</evidence>
<dbReference type="AlphaFoldDB" id="A0A3M9NJS0"/>
<protein>
    <submittedName>
        <fullName evidence="7">DsbA family protein</fullName>
    </submittedName>
</protein>
<feature type="domain" description="Thioredoxin-like fold" evidence="6">
    <location>
        <begin position="12"/>
        <end position="168"/>
    </location>
</feature>
<gene>
    <name evidence="7" type="ORF">EFY79_08535</name>
</gene>
<evidence type="ECO:0000256" key="3">
    <source>
        <dbReference type="ARBA" id="ARBA00023002"/>
    </source>
</evidence>
<evidence type="ECO:0000256" key="5">
    <source>
        <dbReference type="ARBA" id="ARBA00023284"/>
    </source>
</evidence>
<keyword evidence="4" id="KW-1015">Disulfide bond</keyword>
<reference evidence="7 8" key="1">
    <citation type="submission" date="2018-11" db="EMBL/GenBank/DDBJ databases">
        <title>Draft genome sequence of Ferruginibacter sp. BO-59.</title>
        <authorList>
            <person name="Im W.T."/>
        </authorList>
    </citation>
    <scope>NUCLEOTIDE SEQUENCE [LARGE SCALE GENOMIC DNA]</scope>
    <source>
        <strain evidence="7 8">BO-59</strain>
    </source>
</reference>
<dbReference type="InterPro" id="IPR036249">
    <property type="entry name" value="Thioredoxin-like_sf"/>
</dbReference>
<dbReference type="GO" id="GO:0016491">
    <property type="term" value="F:oxidoreductase activity"/>
    <property type="evidence" value="ECO:0007669"/>
    <property type="project" value="UniProtKB-KW"/>
</dbReference>
<evidence type="ECO:0000256" key="4">
    <source>
        <dbReference type="ARBA" id="ARBA00023157"/>
    </source>
</evidence>
<dbReference type="Pfam" id="PF13462">
    <property type="entry name" value="Thioredoxin_4"/>
    <property type="match status" value="1"/>
</dbReference>
<name>A0A3M9NJS0_9BACT</name>
<evidence type="ECO:0000256" key="1">
    <source>
        <dbReference type="ARBA" id="ARBA00005791"/>
    </source>
</evidence>
<dbReference type="Gene3D" id="3.40.30.10">
    <property type="entry name" value="Glutaredoxin"/>
    <property type="match status" value="1"/>
</dbReference>
<dbReference type="OrthoDB" id="117402at2"/>
<evidence type="ECO:0000313" key="7">
    <source>
        <dbReference type="EMBL" id="RNI37433.1"/>
    </source>
</evidence>
<evidence type="ECO:0000256" key="2">
    <source>
        <dbReference type="ARBA" id="ARBA00022729"/>
    </source>
</evidence>
<comment type="similarity">
    <text evidence="1">Belongs to the thioredoxin family. DsbA subfamily.</text>
</comment>
<comment type="caution">
    <text evidence="7">The sequence shown here is derived from an EMBL/GenBank/DDBJ whole genome shotgun (WGS) entry which is preliminary data.</text>
</comment>
<proteinExistence type="inferred from homology"/>
<keyword evidence="8" id="KW-1185">Reference proteome</keyword>
<dbReference type="SUPFAM" id="SSF52833">
    <property type="entry name" value="Thioredoxin-like"/>
    <property type="match status" value="1"/>
</dbReference>
<dbReference type="PANTHER" id="PTHR13887:SF14">
    <property type="entry name" value="DISULFIDE BOND FORMATION PROTEIN D"/>
    <property type="match status" value="1"/>
</dbReference>
<dbReference type="PANTHER" id="PTHR13887">
    <property type="entry name" value="GLUTATHIONE S-TRANSFERASE KAPPA"/>
    <property type="match status" value="1"/>
</dbReference>
<keyword evidence="5" id="KW-0676">Redox-active center</keyword>
<dbReference type="RefSeq" id="WP_123120274.1">
    <property type="nucleotide sequence ID" value="NZ_RJJR01000005.1"/>
</dbReference>
<dbReference type="InterPro" id="IPR012336">
    <property type="entry name" value="Thioredoxin-like_fold"/>
</dbReference>
<accession>A0A3M9NJS0</accession>
<dbReference type="Proteomes" id="UP000267223">
    <property type="component" value="Unassembled WGS sequence"/>
</dbReference>
<sequence length="173" mass="19667">MADLNTPVGSLDHIEGKTSATITLVEYGDFQCKKSAEAYPLIKRLIKEFHNDLLFVFRNFPDEQLPESMIAAQAAEAAGLQNKFWEMHDLIFEQQDQLTEDNLIYFAESLNLNLEQFDDDRASQNVMAKIESDIESGIRANVSSTPTFFIDDELINDYDETYESLANAVRNAE</sequence>
<keyword evidence="3" id="KW-0560">Oxidoreductase</keyword>